<dbReference type="Gene3D" id="1.10.10.10">
    <property type="entry name" value="Winged helix-like DNA-binding domain superfamily/Winged helix DNA-binding domain"/>
    <property type="match status" value="1"/>
</dbReference>
<accession>A0A2K9PV47</accession>
<dbReference type="GO" id="GO:0003677">
    <property type="term" value="F:DNA binding"/>
    <property type="evidence" value="ECO:0007669"/>
    <property type="project" value="UniProtKB-KW"/>
</dbReference>
<evidence type="ECO:0000256" key="3">
    <source>
        <dbReference type="ARBA" id="ARBA00023125"/>
    </source>
</evidence>
<dbReference type="InterPro" id="IPR036388">
    <property type="entry name" value="WH-like_DNA-bd_sf"/>
</dbReference>
<dbReference type="AlphaFoldDB" id="A0A2K9PV47"/>
<dbReference type="Proteomes" id="UP000235826">
    <property type="component" value="Chromosome"/>
</dbReference>
<keyword evidence="3" id="KW-0238">DNA-binding</keyword>
<organism evidence="5 6">
    <name type="scientific">Flavivirga eckloniae</name>
    <dbReference type="NCBI Taxonomy" id="1803846"/>
    <lineage>
        <taxon>Bacteria</taxon>
        <taxon>Pseudomonadati</taxon>
        <taxon>Bacteroidota</taxon>
        <taxon>Flavobacteriia</taxon>
        <taxon>Flavobacteriales</taxon>
        <taxon>Flavobacteriaceae</taxon>
        <taxon>Flavivirga</taxon>
    </lineage>
</organism>
<evidence type="ECO:0000313" key="5">
    <source>
        <dbReference type="EMBL" id="AUP80933.1"/>
    </source>
</evidence>
<keyword evidence="2" id="KW-0805">Transcription regulation</keyword>
<dbReference type="PIRSF" id="PIRSF019455">
    <property type="entry name" value="CopR_AtkY"/>
    <property type="match status" value="1"/>
</dbReference>
<dbReference type="EMBL" id="CP025791">
    <property type="protein sequence ID" value="AUP80933.1"/>
    <property type="molecule type" value="Genomic_DNA"/>
</dbReference>
<evidence type="ECO:0000256" key="2">
    <source>
        <dbReference type="ARBA" id="ARBA00023015"/>
    </source>
</evidence>
<name>A0A2K9PV47_9FLAO</name>
<dbReference type="Pfam" id="PF03965">
    <property type="entry name" value="Penicillinase_R"/>
    <property type="match status" value="1"/>
</dbReference>
<evidence type="ECO:0000256" key="1">
    <source>
        <dbReference type="ARBA" id="ARBA00011046"/>
    </source>
</evidence>
<keyword evidence="4" id="KW-0804">Transcription</keyword>
<dbReference type="OrthoDB" id="1098508at2"/>
<evidence type="ECO:0000313" key="6">
    <source>
        <dbReference type="Proteomes" id="UP000235826"/>
    </source>
</evidence>
<protein>
    <submittedName>
        <fullName evidence="5">Penicillinase repressor</fullName>
    </submittedName>
</protein>
<dbReference type="Gene3D" id="1.10.4040.10">
    <property type="entry name" value="Penicillinase repressor domain"/>
    <property type="match status" value="1"/>
</dbReference>
<keyword evidence="6" id="KW-1185">Reference proteome</keyword>
<evidence type="ECO:0000256" key="4">
    <source>
        <dbReference type="ARBA" id="ARBA00023163"/>
    </source>
</evidence>
<proteinExistence type="inferred from homology"/>
<sequence length="123" mass="14304">MKLSRKEEELINIIWRLGDAYMKDLLNAYPEPKPASTTVSTLLKRLINKGVISYRIHGNSRQYYGLINKTEYSSFNLKNMIGTFFQGSSSRFASFFANNMKLTKEELTELRNIIDEKIDNLEK</sequence>
<dbReference type="RefSeq" id="WP_102757576.1">
    <property type="nucleotide sequence ID" value="NZ_CP025791.1"/>
</dbReference>
<reference evidence="5 6" key="1">
    <citation type="submission" date="2018-01" db="EMBL/GenBank/DDBJ databases">
        <title>Complete genome sequence of Flavivirga eckloniae ECD14 isolated from seaweed Ecklonia cava.</title>
        <authorList>
            <person name="Lee J.H."/>
            <person name="Baik K.S."/>
            <person name="Seong C.N."/>
        </authorList>
    </citation>
    <scope>NUCLEOTIDE SEQUENCE [LARGE SCALE GENOMIC DNA]</scope>
    <source>
        <strain evidence="5 6">ECD14</strain>
    </source>
</reference>
<comment type="similarity">
    <text evidence="1">Belongs to the BlaI transcriptional regulatory family.</text>
</comment>
<dbReference type="InterPro" id="IPR036390">
    <property type="entry name" value="WH_DNA-bd_sf"/>
</dbReference>
<dbReference type="GO" id="GO:0045892">
    <property type="term" value="P:negative regulation of DNA-templated transcription"/>
    <property type="evidence" value="ECO:0007669"/>
    <property type="project" value="InterPro"/>
</dbReference>
<dbReference type="KEGG" id="fek:C1H87_20355"/>
<gene>
    <name evidence="5" type="ORF">C1H87_20355</name>
</gene>
<dbReference type="SUPFAM" id="SSF46785">
    <property type="entry name" value="Winged helix' DNA-binding domain"/>
    <property type="match status" value="1"/>
</dbReference>
<dbReference type="InterPro" id="IPR005650">
    <property type="entry name" value="BlaI_family"/>
</dbReference>